<gene>
    <name evidence="2" type="ORF">FXN63_11870</name>
</gene>
<name>A0A5C0B0S7_9BURK</name>
<proteinExistence type="predicted"/>
<dbReference type="KEGG" id="pacr:FXN63_11870"/>
<dbReference type="AlphaFoldDB" id="A0A5C0B0S7"/>
<protein>
    <submittedName>
        <fullName evidence="2">Uncharacterized protein</fullName>
    </submittedName>
</protein>
<feature type="compositionally biased region" description="Basic and acidic residues" evidence="1">
    <location>
        <begin position="280"/>
        <end position="294"/>
    </location>
</feature>
<accession>A0A5C0B0S7</accession>
<organism evidence="2 3">
    <name type="scientific">Pigmentiphaga aceris</name>
    <dbReference type="NCBI Taxonomy" id="1940612"/>
    <lineage>
        <taxon>Bacteria</taxon>
        <taxon>Pseudomonadati</taxon>
        <taxon>Pseudomonadota</taxon>
        <taxon>Betaproteobacteria</taxon>
        <taxon>Burkholderiales</taxon>
        <taxon>Alcaligenaceae</taxon>
        <taxon>Pigmentiphaga</taxon>
    </lineage>
</organism>
<sequence>MPAVTSHLGRRNAAAKPRQMRHTRHLLGTLSLGISAALIGLGLSAVAPVAQAQSQWPSDACTQATTILQNAYPDARPDPDKTGPKRYVLGEQWLMLPGNSSGDAPSMVCKVWPAHDTLLLVAVPRMSAKASLDHDRVGDLDILVLDRASLKVQQRLSLADAMSDDAIRIEGLAFDTARYVIAPGIQAFGLRTMRNSGSRANPFNEVSLSLFAMRDGGSGPLAPVLEKLSVSRSNGEWDTNCTGEFHERNLVLAMRNEQHQGRYDIRVSQEYVSSKAELTGPDKECKETASETKKTQQTLAYDGKRYVVPASLKSH</sequence>
<dbReference type="EMBL" id="CP043046">
    <property type="protein sequence ID" value="QEI06451.1"/>
    <property type="molecule type" value="Genomic_DNA"/>
</dbReference>
<evidence type="ECO:0000313" key="3">
    <source>
        <dbReference type="Proteomes" id="UP000325161"/>
    </source>
</evidence>
<evidence type="ECO:0000313" key="2">
    <source>
        <dbReference type="EMBL" id="QEI06451.1"/>
    </source>
</evidence>
<feature type="region of interest" description="Disordered" evidence="1">
    <location>
        <begin position="276"/>
        <end position="297"/>
    </location>
</feature>
<keyword evidence="3" id="KW-1185">Reference proteome</keyword>
<dbReference type="OrthoDB" id="7202514at2"/>
<dbReference type="RefSeq" id="WP_148815073.1">
    <property type="nucleotide sequence ID" value="NZ_CP043046.1"/>
</dbReference>
<evidence type="ECO:0000256" key="1">
    <source>
        <dbReference type="SAM" id="MobiDB-lite"/>
    </source>
</evidence>
<reference evidence="2 3" key="1">
    <citation type="submission" date="2019-08" db="EMBL/GenBank/DDBJ databases">
        <title>Amphibian skin-associated Pigmentiphaga: genome sequence and occurrence across geography and hosts.</title>
        <authorList>
            <person name="Bletz M.C."/>
            <person name="Bunk B."/>
            <person name="Sproeer C."/>
            <person name="Biwer P."/>
            <person name="Reiter S."/>
            <person name="Rabemananjara F.C.E."/>
            <person name="Schulz S."/>
            <person name="Overmann J."/>
            <person name="Vences M."/>
        </authorList>
    </citation>
    <scope>NUCLEOTIDE SEQUENCE [LARGE SCALE GENOMIC DNA]</scope>
    <source>
        <strain evidence="2 3">Mada1488</strain>
    </source>
</reference>
<dbReference type="Proteomes" id="UP000325161">
    <property type="component" value="Chromosome"/>
</dbReference>